<gene>
    <name evidence="2" type="ORF">PENTCL1PPCAC_25488</name>
</gene>
<keyword evidence="1" id="KW-1133">Transmembrane helix</keyword>
<dbReference type="AlphaFoldDB" id="A0AAV5UA88"/>
<name>A0AAV5UA88_9BILA</name>
<keyword evidence="3" id="KW-1185">Reference proteome</keyword>
<reference evidence="2" key="1">
    <citation type="submission" date="2023-10" db="EMBL/GenBank/DDBJ databases">
        <title>Genome assembly of Pristionchus species.</title>
        <authorList>
            <person name="Yoshida K."/>
            <person name="Sommer R.J."/>
        </authorList>
    </citation>
    <scope>NUCLEOTIDE SEQUENCE</scope>
    <source>
        <strain evidence="2">RS0144</strain>
    </source>
</reference>
<protein>
    <recommendedName>
        <fullName evidence="4">G protein-coupled receptor</fullName>
    </recommendedName>
</protein>
<proteinExistence type="predicted"/>
<evidence type="ECO:0008006" key="4">
    <source>
        <dbReference type="Google" id="ProtNLM"/>
    </source>
</evidence>
<feature type="transmembrane region" description="Helical" evidence="1">
    <location>
        <begin position="129"/>
        <end position="157"/>
    </location>
</feature>
<organism evidence="2 3">
    <name type="scientific">Pristionchus entomophagus</name>
    <dbReference type="NCBI Taxonomy" id="358040"/>
    <lineage>
        <taxon>Eukaryota</taxon>
        <taxon>Metazoa</taxon>
        <taxon>Ecdysozoa</taxon>
        <taxon>Nematoda</taxon>
        <taxon>Chromadorea</taxon>
        <taxon>Rhabditida</taxon>
        <taxon>Rhabditina</taxon>
        <taxon>Diplogasteromorpha</taxon>
        <taxon>Diplogasteroidea</taxon>
        <taxon>Neodiplogasteridae</taxon>
        <taxon>Pristionchus</taxon>
    </lineage>
</organism>
<dbReference type="EMBL" id="BTSX01000006">
    <property type="protein sequence ID" value="GMT03314.1"/>
    <property type="molecule type" value="Genomic_DNA"/>
</dbReference>
<feature type="non-terminal residue" evidence="2">
    <location>
        <position position="428"/>
    </location>
</feature>
<keyword evidence="1" id="KW-0812">Transmembrane</keyword>
<sequence length="428" mass="48711">LRRGEIDKSNRGQVMPKPPYWPDNLMLGYNKELFPSFFIDSFHQYTGTLLQIWKEIQLTTAGSEHIANSQITKYDFDLDANDGISEGFEGIFGAIDIGEVLSCINGLSLTEPGLIRNFRYSSRVFYQTLSFFLVFWPNEIALIIICVFAIAAVNIVASRTAVRSSISKFVLSLSRFIIFPLAFAFLFIIYSAAFRGNMVIPYVSPIVTFSDMLNNICLGKWSLLTTIKMTDEETLAFADATGGAVVETVESSSGMIGRACASYRVILRIFDIERMVQLRMDQGCSLQRISPTTGHDELLRVMLTKTGDTNPYFLLFSRRRTSRRVVEYVNYALRMSSEDQMNRFWNVRFMRERGTISLAALKRYQQSPPDPHRYDPITLLQISPVFGLAITALVFCTPHRRIAKALRKSRKEEGQWVVPHDRLPAVFD</sequence>
<evidence type="ECO:0000313" key="3">
    <source>
        <dbReference type="Proteomes" id="UP001432027"/>
    </source>
</evidence>
<evidence type="ECO:0000313" key="2">
    <source>
        <dbReference type="EMBL" id="GMT03314.1"/>
    </source>
</evidence>
<evidence type="ECO:0000256" key="1">
    <source>
        <dbReference type="SAM" id="Phobius"/>
    </source>
</evidence>
<dbReference type="Proteomes" id="UP001432027">
    <property type="component" value="Unassembled WGS sequence"/>
</dbReference>
<feature type="transmembrane region" description="Helical" evidence="1">
    <location>
        <begin position="169"/>
        <end position="193"/>
    </location>
</feature>
<feature type="non-terminal residue" evidence="2">
    <location>
        <position position="1"/>
    </location>
</feature>
<keyword evidence="1" id="KW-0472">Membrane</keyword>
<accession>A0AAV5UA88</accession>
<comment type="caution">
    <text evidence="2">The sequence shown here is derived from an EMBL/GenBank/DDBJ whole genome shotgun (WGS) entry which is preliminary data.</text>
</comment>